<dbReference type="Pfam" id="PF13305">
    <property type="entry name" value="TetR_C_33"/>
    <property type="match status" value="1"/>
</dbReference>
<dbReference type="Proteomes" id="UP000064967">
    <property type="component" value="Chromosome"/>
</dbReference>
<keyword evidence="2 4" id="KW-0238">DNA-binding</keyword>
<dbReference type="GO" id="GO:0000976">
    <property type="term" value="F:transcription cis-regulatory region binding"/>
    <property type="evidence" value="ECO:0007669"/>
    <property type="project" value="TreeGrafter"/>
</dbReference>
<dbReference type="Gene3D" id="1.10.357.10">
    <property type="entry name" value="Tetracycline Repressor, domain 2"/>
    <property type="match status" value="1"/>
</dbReference>
<evidence type="ECO:0000313" key="6">
    <source>
        <dbReference type="EMBL" id="AKU97754.1"/>
    </source>
</evidence>
<dbReference type="RefSeq" id="WP_146648846.1">
    <property type="nucleotide sequence ID" value="NZ_CP012333.1"/>
</dbReference>
<protein>
    <submittedName>
        <fullName evidence="6">Transcriptional regulator, TetR family</fullName>
    </submittedName>
</protein>
<dbReference type="InterPro" id="IPR009057">
    <property type="entry name" value="Homeodomain-like_sf"/>
</dbReference>
<reference evidence="6 7" key="1">
    <citation type="submission" date="2015-08" db="EMBL/GenBank/DDBJ databases">
        <authorList>
            <person name="Babu N.S."/>
            <person name="Beckwith C.J."/>
            <person name="Beseler K.G."/>
            <person name="Brison A."/>
            <person name="Carone J.V."/>
            <person name="Caskin T.P."/>
            <person name="Diamond M."/>
            <person name="Durham M.E."/>
            <person name="Foxe J.M."/>
            <person name="Go M."/>
            <person name="Henderson B.A."/>
            <person name="Jones I.B."/>
            <person name="McGettigan J.A."/>
            <person name="Micheletti S.J."/>
            <person name="Nasrallah M.E."/>
            <person name="Ortiz D."/>
            <person name="Piller C.R."/>
            <person name="Privatt S.R."/>
            <person name="Schneider S.L."/>
            <person name="Sharp S."/>
            <person name="Smith T.C."/>
            <person name="Stanton J.D."/>
            <person name="Ullery H.E."/>
            <person name="Wilson R.J."/>
            <person name="Serrano M.G."/>
            <person name="Buck G."/>
            <person name="Lee V."/>
            <person name="Wang Y."/>
            <person name="Carvalho R."/>
            <person name="Voegtly L."/>
            <person name="Shi R."/>
            <person name="Duckworth R."/>
            <person name="Johnson A."/>
            <person name="Loviza R."/>
            <person name="Walstead R."/>
            <person name="Shah Z."/>
            <person name="Kiflezghi M."/>
            <person name="Wade K."/>
            <person name="Ball S.L."/>
            <person name="Bradley K.W."/>
            <person name="Asai D.J."/>
            <person name="Bowman C.A."/>
            <person name="Russell D.A."/>
            <person name="Pope W.H."/>
            <person name="Jacobs-Sera D."/>
            <person name="Hendrix R.W."/>
            <person name="Hatfull G.F."/>
        </authorList>
    </citation>
    <scope>NUCLEOTIDE SEQUENCE [LARGE SCALE GENOMIC DNA]</scope>
    <source>
        <strain evidence="6 7">DSM 27648</strain>
    </source>
</reference>
<dbReference type="InterPro" id="IPR001647">
    <property type="entry name" value="HTH_TetR"/>
</dbReference>
<sequence>MLETRTKRPKKKPTGQYHHGDLRHALVEATLAIVEREGTGAVSLSAAARRVGVSPQASYNHFRDKGELLAVAAEEAIREVTEEMRAARETETRPGERFEATGIAYVRFAQRNVAKFRLLAAPELADKSMHPGLVAAYEEAFSVIVACVDECQRAGLVRRDGARKLAVAAWATVHGVACLAADGLLAATHIEGAPIDVTRDAMRALFKGLRTPK</sequence>
<keyword evidence="1" id="KW-0805">Transcription regulation</keyword>
<evidence type="ECO:0000313" key="7">
    <source>
        <dbReference type="Proteomes" id="UP000064967"/>
    </source>
</evidence>
<dbReference type="Pfam" id="PF00440">
    <property type="entry name" value="TetR_N"/>
    <property type="match status" value="1"/>
</dbReference>
<keyword evidence="7" id="KW-1185">Reference proteome</keyword>
<evidence type="ECO:0000256" key="1">
    <source>
        <dbReference type="ARBA" id="ARBA00023015"/>
    </source>
</evidence>
<evidence type="ECO:0000256" key="3">
    <source>
        <dbReference type="ARBA" id="ARBA00023163"/>
    </source>
</evidence>
<dbReference type="InterPro" id="IPR036271">
    <property type="entry name" value="Tet_transcr_reg_TetR-rel_C_sf"/>
</dbReference>
<evidence type="ECO:0000259" key="5">
    <source>
        <dbReference type="PROSITE" id="PS50977"/>
    </source>
</evidence>
<name>A0A0K1PXA1_9BACT</name>
<dbReference type="KEGG" id="llu:AKJ09_04418"/>
<gene>
    <name evidence="6" type="ORF">AKJ09_04418</name>
</gene>
<dbReference type="PANTHER" id="PTHR30055:SF220">
    <property type="entry name" value="TETR-FAMILY REGULATORY PROTEIN"/>
    <property type="match status" value="1"/>
</dbReference>
<accession>A0A0K1PXA1</accession>
<feature type="DNA-binding region" description="H-T-H motif" evidence="4">
    <location>
        <begin position="43"/>
        <end position="62"/>
    </location>
</feature>
<dbReference type="InterPro" id="IPR025996">
    <property type="entry name" value="MT1864/Rv1816-like_C"/>
</dbReference>
<dbReference type="InterPro" id="IPR050109">
    <property type="entry name" value="HTH-type_TetR-like_transc_reg"/>
</dbReference>
<evidence type="ECO:0000256" key="4">
    <source>
        <dbReference type="PROSITE-ProRule" id="PRU00335"/>
    </source>
</evidence>
<dbReference type="GO" id="GO:0003700">
    <property type="term" value="F:DNA-binding transcription factor activity"/>
    <property type="evidence" value="ECO:0007669"/>
    <property type="project" value="TreeGrafter"/>
</dbReference>
<dbReference type="SUPFAM" id="SSF48498">
    <property type="entry name" value="Tetracyclin repressor-like, C-terminal domain"/>
    <property type="match status" value="1"/>
</dbReference>
<dbReference type="PANTHER" id="PTHR30055">
    <property type="entry name" value="HTH-TYPE TRANSCRIPTIONAL REGULATOR RUTR"/>
    <property type="match status" value="1"/>
</dbReference>
<proteinExistence type="predicted"/>
<evidence type="ECO:0000256" key="2">
    <source>
        <dbReference type="ARBA" id="ARBA00023125"/>
    </source>
</evidence>
<dbReference type="EMBL" id="CP012333">
    <property type="protein sequence ID" value="AKU97754.1"/>
    <property type="molecule type" value="Genomic_DNA"/>
</dbReference>
<organism evidence="6 7">
    <name type="scientific">Labilithrix luteola</name>
    <dbReference type="NCBI Taxonomy" id="1391654"/>
    <lineage>
        <taxon>Bacteria</taxon>
        <taxon>Pseudomonadati</taxon>
        <taxon>Myxococcota</taxon>
        <taxon>Polyangia</taxon>
        <taxon>Polyangiales</taxon>
        <taxon>Labilitrichaceae</taxon>
        <taxon>Labilithrix</taxon>
    </lineage>
</organism>
<dbReference type="PROSITE" id="PS50977">
    <property type="entry name" value="HTH_TETR_2"/>
    <property type="match status" value="1"/>
</dbReference>
<dbReference type="SUPFAM" id="SSF46689">
    <property type="entry name" value="Homeodomain-like"/>
    <property type="match status" value="1"/>
</dbReference>
<dbReference type="OrthoDB" id="63332at2"/>
<dbReference type="STRING" id="1391654.AKJ09_04418"/>
<feature type="domain" description="HTH tetR-type" evidence="5">
    <location>
        <begin position="20"/>
        <end position="80"/>
    </location>
</feature>
<dbReference type="AlphaFoldDB" id="A0A0K1PXA1"/>
<keyword evidence="3" id="KW-0804">Transcription</keyword>